<keyword evidence="2" id="KW-1133">Transmembrane helix</keyword>
<feature type="compositionally biased region" description="Basic residues" evidence="1">
    <location>
        <begin position="2533"/>
        <end position="2545"/>
    </location>
</feature>
<feature type="compositionally biased region" description="Pro residues" evidence="1">
    <location>
        <begin position="2819"/>
        <end position="2842"/>
    </location>
</feature>
<keyword evidence="2" id="KW-0812">Transmembrane</keyword>
<dbReference type="PANTHER" id="PTHR24216">
    <property type="entry name" value="PAXILLIN-RELATED"/>
    <property type="match status" value="1"/>
</dbReference>
<dbReference type="VEuPathDB" id="CryptoDB:Cvel_18592"/>
<feature type="region of interest" description="Disordered" evidence="1">
    <location>
        <begin position="1395"/>
        <end position="1674"/>
    </location>
</feature>
<evidence type="ECO:0000256" key="3">
    <source>
        <dbReference type="SAM" id="SignalP"/>
    </source>
</evidence>
<feature type="compositionally biased region" description="Polar residues" evidence="1">
    <location>
        <begin position="1644"/>
        <end position="1661"/>
    </location>
</feature>
<evidence type="ECO:0000256" key="1">
    <source>
        <dbReference type="SAM" id="MobiDB-lite"/>
    </source>
</evidence>
<feature type="compositionally biased region" description="Low complexity" evidence="1">
    <location>
        <begin position="1356"/>
        <end position="1375"/>
    </location>
</feature>
<feature type="transmembrane region" description="Helical" evidence="2">
    <location>
        <begin position="1983"/>
        <end position="2007"/>
    </location>
</feature>
<feature type="region of interest" description="Disordered" evidence="1">
    <location>
        <begin position="2222"/>
        <end position="2462"/>
    </location>
</feature>
<dbReference type="PANTHER" id="PTHR24216:SF65">
    <property type="entry name" value="PAXILLIN-LIKE PROTEIN 1"/>
    <property type="match status" value="1"/>
</dbReference>
<feature type="compositionally biased region" description="Acidic residues" evidence="1">
    <location>
        <begin position="1400"/>
        <end position="1413"/>
    </location>
</feature>
<gene>
    <name evidence="5" type="ORF">Cvel_18592</name>
</gene>
<feature type="compositionally biased region" description="Basic and acidic residues" evidence="1">
    <location>
        <begin position="2271"/>
        <end position="2296"/>
    </location>
</feature>
<proteinExistence type="predicted"/>
<accession>A0A0G4FT19</accession>
<feature type="compositionally biased region" description="Polar residues" evidence="1">
    <location>
        <begin position="1297"/>
        <end position="1308"/>
    </location>
</feature>
<feature type="transmembrane region" description="Helical" evidence="2">
    <location>
        <begin position="2127"/>
        <end position="2153"/>
    </location>
</feature>
<dbReference type="Pfam" id="PF02010">
    <property type="entry name" value="REJ"/>
    <property type="match status" value="1"/>
</dbReference>
<feature type="compositionally biased region" description="Basic and acidic residues" evidence="1">
    <location>
        <begin position="1605"/>
        <end position="1621"/>
    </location>
</feature>
<reference evidence="5" key="1">
    <citation type="submission" date="2014-11" db="EMBL/GenBank/DDBJ databases">
        <authorList>
            <person name="Otto D Thomas"/>
            <person name="Naeem Raeece"/>
        </authorList>
    </citation>
    <scope>NUCLEOTIDE SEQUENCE</scope>
</reference>
<feature type="region of interest" description="Disordered" evidence="1">
    <location>
        <begin position="2497"/>
        <end position="2671"/>
    </location>
</feature>
<feature type="signal peptide" evidence="3">
    <location>
        <begin position="1"/>
        <end position="36"/>
    </location>
</feature>
<name>A0A0G4FT19_9ALVE</name>
<feature type="compositionally biased region" description="Low complexity" evidence="1">
    <location>
        <begin position="2629"/>
        <end position="2658"/>
    </location>
</feature>
<feature type="compositionally biased region" description="Acidic residues" evidence="1">
    <location>
        <begin position="1571"/>
        <end position="1581"/>
    </location>
</feature>
<feature type="region of interest" description="Disordered" evidence="1">
    <location>
        <begin position="1297"/>
        <end position="1316"/>
    </location>
</feature>
<feature type="domain" description="PKD/REJ-like" evidence="4">
    <location>
        <begin position="622"/>
        <end position="1101"/>
    </location>
</feature>
<dbReference type="EMBL" id="CDMZ01000608">
    <property type="protein sequence ID" value="CEM17826.1"/>
    <property type="molecule type" value="Genomic_DNA"/>
</dbReference>
<feature type="compositionally biased region" description="Basic and acidic residues" evidence="1">
    <location>
        <begin position="2971"/>
        <end position="2983"/>
    </location>
</feature>
<feature type="transmembrane region" description="Helical" evidence="2">
    <location>
        <begin position="2712"/>
        <end position="2739"/>
    </location>
</feature>
<feature type="compositionally biased region" description="Acidic residues" evidence="1">
    <location>
        <begin position="1465"/>
        <end position="1475"/>
    </location>
</feature>
<evidence type="ECO:0000256" key="2">
    <source>
        <dbReference type="SAM" id="Phobius"/>
    </source>
</evidence>
<feature type="compositionally biased region" description="Pro residues" evidence="1">
    <location>
        <begin position="2336"/>
        <end position="2359"/>
    </location>
</feature>
<feature type="region of interest" description="Disordered" evidence="1">
    <location>
        <begin position="2890"/>
        <end position="2913"/>
    </location>
</feature>
<protein>
    <recommendedName>
        <fullName evidence="4">PKD/REJ-like domain-containing protein</fullName>
    </recommendedName>
</protein>
<feature type="region of interest" description="Disordered" evidence="1">
    <location>
        <begin position="2798"/>
        <end position="2848"/>
    </location>
</feature>
<feature type="transmembrane region" description="Helical" evidence="2">
    <location>
        <begin position="2751"/>
        <end position="2773"/>
    </location>
</feature>
<feature type="compositionally biased region" description="Basic and acidic residues" evidence="1">
    <location>
        <begin position="1476"/>
        <end position="1487"/>
    </location>
</feature>
<keyword evidence="2" id="KW-0472">Membrane</keyword>
<evidence type="ECO:0000259" key="4">
    <source>
        <dbReference type="Pfam" id="PF02010"/>
    </source>
</evidence>
<organism evidence="5">
    <name type="scientific">Chromera velia CCMP2878</name>
    <dbReference type="NCBI Taxonomy" id="1169474"/>
    <lineage>
        <taxon>Eukaryota</taxon>
        <taxon>Sar</taxon>
        <taxon>Alveolata</taxon>
        <taxon>Colpodellida</taxon>
        <taxon>Chromeraceae</taxon>
        <taxon>Chromera</taxon>
    </lineage>
</organism>
<feature type="transmembrane region" description="Helical" evidence="2">
    <location>
        <begin position="2102"/>
        <end position="2121"/>
    </location>
</feature>
<feature type="chain" id="PRO_5005189031" description="PKD/REJ-like domain-containing protein" evidence="3">
    <location>
        <begin position="37"/>
        <end position="3013"/>
    </location>
</feature>
<feature type="region of interest" description="Disordered" evidence="1">
    <location>
        <begin position="1327"/>
        <end position="1375"/>
    </location>
</feature>
<dbReference type="InterPro" id="IPR002859">
    <property type="entry name" value="PKD/REJ-like"/>
</dbReference>
<feature type="compositionally biased region" description="Pro residues" evidence="1">
    <location>
        <begin position="2241"/>
        <end position="2260"/>
    </location>
</feature>
<feature type="region of interest" description="Disordered" evidence="1">
    <location>
        <begin position="2957"/>
        <end position="3013"/>
    </location>
</feature>
<sequence>MAKKEVPQNREGLPSLRVMGWLVLLVCLLFPDMPAAIHEYSKNLQSLLNDDRLYDLDAHVHMDEASTSTTLKSLKAELVNETGGPPMYTNYSRSVYREWEYVSFGVPWALDPWRKIFYLSVAIREDPADAANSGVYETFYLHAADRRTGLPAYQYQRKANGHLYGMHYDLDNSRLIGLEIDSARSFTSWTYKLFRYRINSANSTAPFMNYTSDTIDFSATYPYGTTYFQFNSITAIASLDNAYVFTISDGSTADPNNLGATKDVCVWVNIEDGAVLGYSVLDFKDQTQDHLKNHTFMVFRNNTGLIREQPPTIFDFDLQNYTHYDGFWGYLDNGTFYANAIWPNLYNEEPTIPLSLPVPQFNFCRYDLEAETIQFEFEEETLMGASQIDTDDDIVPDYVDNSTSLFENYANSTFTCTDLFTDATCPLLPASNVAHYINFVNTTRLVAYLPYEFIIQPYDILQIRPDRLYALPINNEWSPASEDACQIDLPDPLYNPIINLTGNCDPITNETSGMWNYSVTCYLKECDATTFESLSNHSDHNTLDQSKRLEKGWNRWQFPDYSLEIATVYTINLTVETLFFTNHTEIFKVEKMDYALPVVTISNDNFTWNRTEELVVTPDIVIDPNCPNVKRTMSWEWQQLTGDLDLSPATFGPNLGQTPFPLDQQNLTIPAYTLTPLETYLYETRSYPPGAAHRNDTANVTFTILRSDVFVAFAQANRTIVRGDVVAVDVRTSIDPDYPTSNSVAPTGNFTYSCVAPNGTDCFDGASAPTNLTLATCQVDGSVTVTDNAQSFASPQFRVTNITYDYCLFSTGLVMVDSAVLEPGVYYFTVTFEAPFSKTSAADGYFTISVGTVPTVTMSLSPSTSTKLAATSAIRVTGTVDTSTVDPNTSPTYSWEMYANSSFGNWTQIPTTELNVSDTSQFTTTSASSIQTLTILANTLNYSTVYNVRLVITADYQSGYAEIDFTTAGPPPSGGTFSVDPSNGTSVDARTFSASGWTADDLPLTYLFYYEKLVLGETTRVNLTSSPSSTTSVNVSGIPVGEAPSYVLTTYLDVYTSFGASTTSVVSIFSFPPTDVDGSVTNLLTQAASQTADEVPNTLQTALTTLDASYLPAGLDIRIGDEYSYYYRSMTAVDELGSYPETILDSVLTLSNDIQDTGTPTISSVTNKASVLRAVAIRGLRNENAVTTVEAVVRDGRSVGAFKMDSQAGRKLLASTFTVLGLMMPGAVVGRINDSPLAVTRDASLGDARGNRKVISVTGNELDYNATVADERTSSLRAFVESGNLTTLTNATVSDTGELSGTSVTANTPAPDINTEDRWASDTISVISGASGTGRRRRLETQRSRGTGFTSGAREGPSSLPRLPPRLSGPVPRLGDSLEDVVSKHVLSLSFTSDSLTEREIEETVGEEDEEQPTDVPTSTPSLPLESWEEGESASAYAETEEGNMREIEGERDPVKEPTWSKEKEEEEERPDENDETRQRDFHEDKTGAVQETFQTQEEEEGWAKEDPASLGENGEEEEEWKRNDTFSLFETFSLKDAVPEEEEEEGWERNDTLNLRQGGEEGDAWKTDDNFEEREDEEDEQRISGTFSLQEREEKQQTNDVPVEEERGEPPGLHAPDDVLARPSPFPPLYTREVEEKAFVQEGMQQSPSGPVYPPNSSYLQDPPEERQRKERGVHRIRTSQFDMWEDVSVWDTSHEVRKLQLNATGERGVYTGSATSEQWQRLEQLELIMLEQAREEEKRSEIQGLKTQEELQELELFLQQSNATTRNTERQAVLSAIRAQEAATTTAQATQVSRTNRLLALRDQLSLEVLDFMRVDEMPVTFPTPGFDVIIGKTNDLSNVQPQFTFATAAPSSSAPAGPYSYVFTEFLKKQRDGAASTPKGNATLGLTLKVLDSNNNEISVSGLDSPLRLFSDVAAFAGGLCLAWDDLTDSWKGTGLLTDGQGCLSTHLTDIAMFLDSEVFAQALVEAEPDSTLTLDVNQLSWPVIALLCALVAMNMLAVGWGYWQDWRQRITERKKIRQHKVDGDGLEFPLSPSDPIAYHAKVPAREDEVAGEEALTEVERRRRFLLFFGLTLWNVAKRDHFLLAPMTHCHTFTRPQKLTTFLAFTSGMLAFNSFMLGERFVDSAAIFPLGALCALCVYPLLIGLIALFAKRPTPLKHYPAKRKGAGGVAPLGERDVEALHQSAALDVGIFGGAAGAEHADDLRSAGFEPLDFGPEGDLGDVAAQWFPGDDLPDQDAQPPPPPESDPRPPPQPPPAWLMPVQSSSGSLDEHIHRGRTEAERDAGILRDSEEPHPFQALRAFEPMQRPGGGGRRRSDTEMYSDQSDDDNVYTGPPLPPPAPPPPFTSARDPIPPPQPNRGDDWEEQMVLMSSNRLHQSLPTPSPLPPFIPHDEEFEPQPPDTEGHVEGTATPPEAPHPDTSVAQWPSLSFEDGDTRHQAPPPPGGGDDETEMAGEGGGAKVERLAQQATRMLSEGRSSEHIESVADRFLYETRSARDTASARPENDFIIPGRISQQRSQRQQHLHPSTQQHRAKQSPRSRKPPRAPGPPSRAPSPSQGPPPGRFEGQGQTQRGGLYGGAADAPPPAPASGDSLPSEAFQPRRLDTRGRPLSLSLDSPREQGGLGLFRAASASPQGRSPSRSPTRSPPGRTLTRSRSFGPLESLGGTAAGNREVAEQVKQMYLARVKRETKRTEPVFLPDLRPTHKEVPGWAYYTMLILPFAATMLIICFACFIVVIYGMFFDSDRTRRWWLAFMSAFLLSALVTDVVRQILTTISEISRFESRRKRWREWLDAAQGSPQSLHTPAGPFSPASAPQLPMQPPSTSPHGQPPPPLPEGPPPSGLVAPLQYTQGVPAGVTGDDGGVSPPDAPIPAYLLGARAADFRAAPFSLPDPLHVQQQRQQRGEESMDPNAFDQELRDGWNVRRESAYAGGARPTSAEQDPRTLGLLSSALALGGNVPLSPMQPPGGTHEFDRPQSLHREPGGAVGDFSENQMGGMGEEIEEGEVYGAAEP</sequence>
<feature type="compositionally biased region" description="Pro residues" evidence="1">
    <location>
        <begin position="2546"/>
        <end position="2564"/>
    </location>
</feature>
<evidence type="ECO:0000313" key="5">
    <source>
        <dbReference type="EMBL" id="CEM17826.1"/>
    </source>
</evidence>
<feature type="compositionally biased region" description="Basic and acidic residues" evidence="1">
    <location>
        <begin position="1443"/>
        <end position="1464"/>
    </location>
</feature>
<keyword evidence="3" id="KW-0732">Signal</keyword>